<protein>
    <submittedName>
        <fullName evidence="2">Uncharacterized protein</fullName>
    </submittedName>
</protein>
<name>A0A517PDW4_9PLAN</name>
<keyword evidence="1" id="KW-0472">Membrane</keyword>
<evidence type="ECO:0000313" key="2">
    <source>
        <dbReference type="EMBL" id="QDT17531.1"/>
    </source>
</evidence>
<proteinExistence type="predicted"/>
<reference evidence="2 3" key="1">
    <citation type="submission" date="2019-02" db="EMBL/GenBank/DDBJ databases">
        <title>Deep-cultivation of Planctomycetes and their phenomic and genomic characterization uncovers novel biology.</title>
        <authorList>
            <person name="Wiegand S."/>
            <person name="Jogler M."/>
            <person name="Boedeker C."/>
            <person name="Pinto D."/>
            <person name="Vollmers J."/>
            <person name="Rivas-Marin E."/>
            <person name="Kohn T."/>
            <person name="Peeters S.H."/>
            <person name="Heuer A."/>
            <person name="Rast P."/>
            <person name="Oberbeckmann S."/>
            <person name="Bunk B."/>
            <person name="Jeske O."/>
            <person name="Meyerdierks A."/>
            <person name="Storesund J.E."/>
            <person name="Kallscheuer N."/>
            <person name="Luecker S."/>
            <person name="Lage O.M."/>
            <person name="Pohl T."/>
            <person name="Merkel B.J."/>
            <person name="Hornburger P."/>
            <person name="Mueller R.-W."/>
            <person name="Bruemmer F."/>
            <person name="Labrenz M."/>
            <person name="Spormann A.M."/>
            <person name="Op den Camp H."/>
            <person name="Overmann J."/>
            <person name="Amann R."/>
            <person name="Jetten M.S.M."/>
            <person name="Mascher T."/>
            <person name="Medema M.H."/>
            <person name="Devos D.P."/>
            <person name="Kaster A.-K."/>
            <person name="Ovreas L."/>
            <person name="Rohde M."/>
            <person name="Galperin M.Y."/>
            <person name="Jogler C."/>
        </authorList>
    </citation>
    <scope>NUCLEOTIDE SEQUENCE [LARGE SCALE GENOMIC DNA]</scope>
    <source>
        <strain evidence="2 3">CA12</strain>
    </source>
</reference>
<accession>A0A517PDW4</accession>
<sequence length="38" mass="4129">MTVLGWIIMGTSITTVLVVLAYCLVKVLTLPPVEDELP</sequence>
<evidence type="ECO:0000256" key="1">
    <source>
        <dbReference type="SAM" id="Phobius"/>
    </source>
</evidence>
<keyword evidence="1" id="KW-1133">Transmembrane helix</keyword>
<dbReference type="EMBL" id="CP036265">
    <property type="protein sequence ID" value="QDT17531.1"/>
    <property type="molecule type" value="Genomic_DNA"/>
</dbReference>
<dbReference type="KEGG" id="acaf:CA12_36580"/>
<keyword evidence="1" id="KW-0812">Transmembrane</keyword>
<feature type="transmembrane region" description="Helical" evidence="1">
    <location>
        <begin position="6"/>
        <end position="25"/>
    </location>
</feature>
<keyword evidence="3" id="KW-1185">Reference proteome</keyword>
<evidence type="ECO:0000313" key="3">
    <source>
        <dbReference type="Proteomes" id="UP000318741"/>
    </source>
</evidence>
<dbReference type="AlphaFoldDB" id="A0A517PDW4"/>
<dbReference type="Proteomes" id="UP000318741">
    <property type="component" value="Chromosome"/>
</dbReference>
<organism evidence="2 3">
    <name type="scientific">Alienimonas californiensis</name>
    <dbReference type="NCBI Taxonomy" id="2527989"/>
    <lineage>
        <taxon>Bacteria</taxon>
        <taxon>Pseudomonadati</taxon>
        <taxon>Planctomycetota</taxon>
        <taxon>Planctomycetia</taxon>
        <taxon>Planctomycetales</taxon>
        <taxon>Planctomycetaceae</taxon>
        <taxon>Alienimonas</taxon>
    </lineage>
</organism>
<gene>
    <name evidence="2" type="ORF">CA12_36580</name>
</gene>